<name>A0A445ILJ3_GLYSO</name>
<dbReference type="SUPFAM" id="SSF54001">
    <property type="entry name" value="Cysteine proteinases"/>
    <property type="match status" value="1"/>
</dbReference>
<reference evidence="2 3" key="1">
    <citation type="submission" date="2018-09" db="EMBL/GenBank/DDBJ databases">
        <title>A high-quality reference genome of wild soybean provides a powerful tool to mine soybean genomes.</title>
        <authorList>
            <person name="Xie M."/>
            <person name="Chung C.Y.L."/>
            <person name="Li M.-W."/>
            <person name="Wong F.-L."/>
            <person name="Chan T.-F."/>
            <person name="Lam H.-M."/>
        </authorList>
    </citation>
    <scope>NUCLEOTIDE SEQUENCE [LARGE SCALE GENOMIC DNA]</scope>
    <source>
        <strain evidence="3">cv. W05</strain>
        <tissue evidence="2">Hypocotyl of etiolated seedlings</tissue>
    </source>
</reference>
<dbReference type="SMR" id="A0A445ILJ3"/>
<dbReference type="Pfam" id="PF00443">
    <property type="entry name" value="UCH"/>
    <property type="match status" value="1"/>
</dbReference>
<keyword evidence="3" id="KW-1185">Reference proteome</keyword>
<comment type="caution">
    <text evidence="2">The sequence shown here is derived from an EMBL/GenBank/DDBJ whole genome shotgun (WGS) entry which is preliminary data.</text>
</comment>
<evidence type="ECO:0000313" key="2">
    <source>
        <dbReference type="EMBL" id="RZB86923.1"/>
    </source>
</evidence>
<dbReference type="GO" id="GO:0016579">
    <property type="term" value="P:protein deubiquitination"/>
    <property type="evidence" value="ECO:0007669"/>
    <property type="project" value="InterPro"/>
</dbReference>
<dbReference type="PROSITE" id="PS50235">
    <property type="entry name" value="USP_3"/>
    <property type="match status" value="1"/>
</dbReference>
<dbReference type="Gene3D" id="3.90.70.10">
    <property type="entry name" value="Cysteine proteinases"/>
    <property type="match status" value="1"/>
</dbReference>
<accession>A0A445ILJ3</accession>
<evidence type="ECO:0000259" key="1">
    <source>
        <dbReference type="PROSITE" id="PS50235"/>
    </source>
</evidence>
<dbReference type="EMBL" id="QZWG01000010">
    <property type="protein sequence ID" value="RZB86923.1"/>
    <property type="molecule type" value="Genomic_DNA"/>
</dbReference>
<dbReference type="AlphaFoldDB" id="A0A445ILJ3"/>
<feature type="domain" description="USP" evidence="1">
    <location>
        <begin position="1"/>
        <end position="70"/>
    </location>
</feature>
<evidence type="ECO:0000313" key="3">
    <source>
        <dbReference type="Proteomes" id="UP000289340"/>
    </source>
</evidence>
<dbReference type="InterPro" id="IPR001394">
    <property type="entry name" value="Peptidase_C19_UCH"/>
</dbReference>
<organism evidence="2 3">
    <name type="scientific">Glycine soja</name>
    <name type="common">Wild soybean</name>
    <dbReference type="NCBI Taxonomy" id="3848"/>
    <lineage>
        <taxon>Eukaryota</taxon>
        <taxon>Viridiplantae</taxon>
        <taxon>Streptophyta</taxon>
        <taxon>Embryophyta</taxon>
        <taxon>Tracheophyta</taxon>
        <taxon>Spermatophyta</taxon>
        <taxon>Magnoliopsida</taxon>
        <taxon>eudicotyledons</taxon>
        <taxon>Gunneridae</taxon>
        <taxon>Pentapetalae</taxon>
        <taxon>rosids</taxon>
        <taxon>fabids</taxon>
        <taxon>Fabales</taxon>
        <taxon>Fabaceae</taxon>
        <taxon>Papilionoideae</taxon>
        <taxon>50 kb inversion clade</taxon>
        <taxon>NPAAA clade</taxon>
        <taxon>indigoferoid/millettioid clade</taxon>
        <taxon>Phaseoleae</taxon>
        <taxon>Glycine</taxon>
        <taxon>Glycine subgen. Soja</taxon>
    </lineage>
</organism>
<dbReference type="GO" id="GO:0004843">
    <property type="term" value="F:cysteine-type deubiquitinase activity"/>
    <property type="evidence" value="ECO:0007669"/>
    <property type="project" value="InterPro"/>
</dbReference>
<sequence>MHPRVTCRPSAEGVLVHNGGVHSGHYYAFIRSTLSEQWYKFDDERVTKENYCTNAADWKKNSKYDRNQQV</sequence>
<keyword evidence="2" id="KW-0378">Hydrolase</keyword>
<dbReference type="Proteomes" id="UP000289340">
    <property type="component" value="Chromosome 10"/>
</dbReference>
<gene>
    <name evidence="2" type="ORF">D0Y65_026857</name>
</gene>
<proteinExistence type="predicted"/>
<dbReference type="InterPro" id="IPR038765">
    <property type="entry name" value="Papain-like_cys_pep_sf"/>
</dbReference>
<protein>
    <submittedName>
        <fullName evidence="2">Ubiquitin carboxyl-terminal hydrolase 13</fullName>
    </submittedName>
</protein>
<dbReference type="InterPro" id="IPR028889">
    <property type="entry name" value="USP"/>
</dbReference>